<keyword evidence="2" id="KW-1185">Reference proteome</keyword>
<comment type="caution">
    <text evidence="1">The sequence shown here is derived from an EMBL/GenBank/DDBJ whole genome shotgun (WGS) entry which is preliminary data.</text>
</comment>
<name>A0ABD1EPA7_HYPHA</name>
<dbReference type="EMBL" id="JBDJPC010000006">
    <property type="protein sequence ID" value="KAL1498335.1"/>
    <property type="molecule type" value="Genomic_DNA"/>
</dbReference>
<reference evidence="1 2" key="1">
    <citation type="submission" date="2024-05" db="EMBL/GenBank/DDBJ databases">
        <title>Genetic variation in Jamaican populations of the coffee berry borer (Hypothenemus hampei).</title>
        <authorList>
            <person name="Errbii M."/>
            <person name="Myrie A."/>
        </authorList>
    </citation>
    <scope>NUCLEOTIDE SEQUENCE [LARGE SCALE GENOMIC DNA]</scope>
    <source>
        <strain evidence="1">JA-Hopewell-2020-01-JO</strain>
        <tissue evidence="1">Whole body</tissue>
    </source>
</reference>
<protein>
    <submittedName>
        <fullName evidence="1">Uncharacterized protein</fullName>
    </submittedName>
</protein>
<proteinExistence type="predicted"/>
<sequence length="118" mass="13544">MSSEPGLIKSDVRFRLTAFDPNNDVYTANEWLDELTKEVYANFWDFLVSSDVSSKILTMKTVPLTPLLRKDNEFNWTGSHEKINQEIIAITTAKSDRPDKNVELHTEAYSLGIKTMFL</sequence>
<accession>A0ABD1EPA7</accession>
<evidence type="ECO:0000313" key="2">
    <source>
        <dbReference type="Proteomes" id="UP001566132"/>
    </source>
</evidence>
<dbReference type="Proteomes" id="UP001566132">
    <property type="component" value="Unassembled WGS sequence"/>
</dbReference>
<gene>
    <name evidence="1" type="ORF">ABEB36_009148</name>
</gene>
<evidence type="ECO:0000313" key="1">
    <source>
        <dbReference type="EMBL" id="KAL1498335.1"/>
    </source>
</evidence>
<organism evidence="1 2">
    <name type="scientific">Hypothenemus hampei</name>
    <name type="common">Coffee berry borer</name>
    <dbReference type="NCBI Taxonomy" id="57062"/>
    <lineage>
        <taxon>Eukaryota</taxon>
        <taxon>Metazoa</taxon>
        <taxon>Ecdysozoa</taxon>
        <taxon>Arthropoda</taxon>
        <taxon>Hexapoda</taxon>
        <taxon>Insecta</taxon>
        <taxon>Pterygota</taxon>
        <taxon>Neoptera</taxon>
        <taxon>Endopterygota</taxon>
        <taxon>Coleoptera</taxon>
        <taxon>Polyphaga</taxon>
        <taxon>Cucujiformia</taxon>
        <taxon>Curculionidae</taxon>
        <taxon>Scolytinae</taxon>
        <taxon>Hypothenemus</taxon>
    </lineage>
</organism>
<dbReference type="AlphaFoldDB" id="A0ABD1EPA7"/>